<dbReference type="InterPro" id="IPR044822">
    <property type="entry name" value="Myb_DNA-bind_4"/>
</dbReference>
<keyword evidence="3" id="KW-1185">Reference proteome</keyword>
<evidence type="ECO:0000313" key="2">
    <source>
        <dbReference type="EMBL" id="CAH0394470.1"/>
    </source>
</evidence>
<evidence type="ECO:0000313" key="3">
    <source>
        <dbReference type="Proteomes" id="UP001152759"/>
    </source>
</evidence>
<dbReference type="Gene3D" id="1.10.10.60">
    <property type="entry name" value="Homeodomain-like"/>
    <property type="match status" value="1"/>
</dbReference>
<gene>
    <name evidence="2" type="ORF">BEMITA_LOCUS12765</name>
</gene>
<proteinExistence type="predicted"/>
<feature type="domain" description="Myb/SANT-like DNA-binding" evidence="1">
    <location>
        <begin position="327"/>
        <end position="400"/>
    </location>
</feature>
<reference evidence="2" key="1">
    <citation type="submission" date="2021-12" db="EMBL/GenBank/DDBJ databases">
        <authorList>
            <person name="King R."/>
        </authorList>
    </citation>
    <scope>NUCLEOTIDE SEQUENCE</scope>
</reference>
<dbReference type="EMBL" id="OU963869">
    <property type="protein sequence ID" value="CAH0394470.1"/>
    <property type="molecule type" value="Genomic_DNA"/>
</dbReference>
<dbReference type="Gene3D" id="2.60.120.650">
    <property type="entry name" value="Cupin"/>
    <property type="match status" value="1"/>
</dbReference>
<accession>A0A9P0F8Q6</accession>
<organism evidence="2 3">
    <name type="scientific">Bemisia tabaci</name>
    <name type="common">Sweetpotato whitefly</name>
    <name type="synonym">Aleurodes tabaci</name>
    <dbReference type="NCBI Taxonomy" id="7038"/>
    <lineage>
        <taxon>Eukaryota</taxon>
        <taxon>Metazoa</taxon>
        <taxon>Ecdysozoa</taxon>
        <taxon>Arthropoda</taxon>
        <taxon>Hexapoda</taxon>
        <taxon>Insecta</taxon>
        <taxon>Pterygota</taxon>
        <taxon>Neoptera</taxon>
        <taxon>Paraneoptera</taxon>
        <taxon>Hemiptera</taxon>
        <taxon>Sternorrhyncha</taxon>
        <taxon>Aleyrodoidea</taxon>
        <taxon>Aleyrodidae</taxon>
        <taxon>Aleyrodinae</taxon>
        <taxon>Bemisia</taxon>
    </lineage>
</organism>
<evidence type="ECO:0000259" key="1">
    <source>
        <dbReference type="Pfam" id="PF13837"/>
    </source>
</evidence>
<dbReference type="Pfam" id="PF13837">
    <property type="entry name" value="Myb_DNA-bind_4"/>
    <property type="match status" value="1"/>
</dbReference>
<dbReference type="AlphaFoldDB" id="A0A9P0F8Q6"/>
<sequence>MLHYTGWAPEFNLYPDARAQPVACTYADAADYYAAFGIVNDVAPRYSSLLSIDGFLLLRPQEWAILGPNTKVSFRNDLLRVTKNVTKTYLPKWGPGIELGTVDYSTMEGLMSGTEISARACASVLNPLLNIVDQTYIPQTCLSLAYATKQWDCSALYTKLAYWAMVLDYQGVANNALAYPAFVANEDTVKVIHMDAAAVVSPQLFRQYLQEGYIFLREGVDFDRFWTNTEQFMINNNRKVYNPRTSVTYSIAMMERHLSTCDLHYKLASIGSDEVIYIQLPVRCPIIFKAEQRDPMPLEIIYDKYDRSFITAVKVKPQAIGEVLPSFKWKSASIKLLLKLRLEKEEQFAPPPTAKSKLWVSIANSMAEQGYFVSGPACDAKYRNLKSTYQNMRLRLLKTGEAREIDGKTEESPSWEFYALFRDNIGTKASVQRTKGVQCFEDLMITAPAATHMGFNTGENYCEAVNFGNRFWLSYVKGRMDAGTYPECSYKHNKVFRHTRLHIKKCPTKASFSLEDSDIKSESCDNLASTTLKNQNILEPKSDQSQHQLKILLQPSAVKPATTNPVPITLSDRVLNDELMGWNALAKFFPNIIKAYRQFSSMGKCGDWIKLLLPDSMVEEFKTAHLKIPFTIARAVAEEYGQTTLSQAEGIDQSPAIQELVQEAILIVKIAQGARTIDTQSIRQRDKVSDVAGEWKVVTYKWRESQTHLQ</sequence>
<protein>
    <recommendedName>
        <fullName evidence="1">Myb/SANT-like DNA-binding domain-containing protein</fullName>
    </recommendedName>
</protein>
<name>A0A9P0F8Q6_BEMTA</name>
<dbReference type="Proteomes" id="UP001152759">
    <property type="component" value="Chromosome 8"/>
</dbReference>